<sequence length="778" mass="84705">MPAALTPAEPVKTWWPLSKPPSTKDLRQKHDQLQAKVSKFNSFASAIGFKSKRPPAPTLAIQDPPSYLDRGPSIPFPNPISPISSRPSKAPSSTRSRVDSLEPRTPNDFLRDRRQSLLTLSDTDPFAGRPMVLPNLPSDPNRLSAYSNSSNDLPQRKADAPPFNRVSYASSSSNSNYHSPDFPPVPIVAPGKAPEVRQLHNKRSMGSLQIKRPDPLFRQTSMTTPHTNSVNSTGSSSASTLATTSRSTQPDNGPPRPKMRARGMTDSGGLTRAGFFIEGQPPARKQSQKANSPVFPPSSPEMSNSPGPSTPLRVVVRQASSSRLQTPPSAPPTHSLPSPPQLHLQGIKKQQSENKAKTSSSSRMSSSSAISLTNDMFAYPPFDKRASGKKKESKTASSAPRTLKKVSSQQSLSRRNQAAHPLHPKHLPILLTEFFASSVAFITLVYLFLLFLYLFVHPLLRGLQISLCHQRRFWELTIDRATTWEPSTAQPTSSTIEDDKLSLFSLRSDNDSHFLPYKPWSTSTNQPASPSFWDEADVPRSPVRSIPDYTPQAIISKAELARLDLDTSDTSPQPSTRTRGFSVLSTSTVASSHLSGDQDSEVVHLGLSPPPPGSRQSGSHQSLRMSTSSFAGKPSGSIPQGGPANSALSSRNDHDDSRLMRPKSSPISQETAGPLSHASISLPPPPRRHRPVVQQVDKPSSSCATTVQKSSSVKSNSVRSVSAMEKAMHRRSIMKKPSFLEFDADTDEEADNDPGVPRVTGSFLDLARESFETMRSGE</sequence>
<feature type="compositionally biased region" description="Polar residues" evidence="1">
    <location>
        <begin position="318"/>
        <end position="327"/>
    </location>
</feature>
<reference evidence="3" key="1">
    <citation type="submission" date="2020-11" db="EMBL/GenBank/DDBJ databases">
        <authorList>
            <consortium name="DOE Joint Genome Institute"/>
            <person name="Ahrendt S."/>
            <person name="Riley R."/>
            <person name="Andreopoulos W."/>
            <person name="LaButti K."/>
            <person name="Pangilinan J."/>
            <person name="Ruiz-duenas F.J."/>
            <person name="Barrasa J.M."/>
            <person name="Sanchez-Garcia M."/>
            <person name="Camarero S."/>
            <person name="Miyauchi S."/>
            <person name="Serrano A."/>
            <person name="Linde D."/>
            <person name="Babiker R."/>
            <person name="Drula E."/>
            <person name="Ayuso-Fernandez I."/>
            <person name="Pacheco R."/>
            <person name="Padilla G."/>
            <person name="Ferreira P."/>
            <person name="Barriuso J."/>
            <person name="Kellner H."/>
            <person name="Castanera R."/>
            <person name="Alfaro M."/>
            <person name="Ramirez L."/>
            <person name="Pisabarro A.G."/>
            <person name="Kuo A."/>
            <person name="Tritt A."/>
            <person name="Lipzen A."/>
            <person name="He G."/>
            <person name="Yan M."/>
            <person name="Ng V."/>
            <person name="Cullen D."/>
            <person name="Martin F."/>
            <person name="Rosso M.-N."/>
            <person name="Henrissat B."/>
            <person name="Hibbett D."/>
            <person name="Martinez A.T."/>
            <person name="Grigoriev I.V."/>
        </authorList>
    </citation>
    <scope>NUCLEOTIDE SEQUENCE</scope>
    <source>
        <strain evidence="3">AH 44721</strain>
    </source>
</reference>
<proteinExistence type="predicted"/>
<accession>A0A9P5P0V9</accession>
<evidence type="ECO:0000256" key="1">
    <source>
        <dbReference type="SAM" id="MobiDB-lite"/>
    </source>
</evidence>
<feature type="region of interest" description="Disordered" evidence="1">
    <location>
        <begin position="381"/>
        <end position="419"/>
    </location>
</feature>
<feature type="compositionally biased region" description="Acidic residues" evidence="1">
    <location>
        <begin position="742"/>
        <end position="752"/>
    </location>
</feature>
<keyword evidence="2" id="KW-0812">Transmembrane</keyword>
<name>A0A9P5P0V9_GYMJU</name>
<evidence type="ECO:0000313" key="4">
    <source>
        <dbReference type="Proteomes" id="UP000724874"/>
    </source>
</evidence>
<feature type="region of interest" description="Disordered" evidence="1">
    <location>
        <begin position="1"/>
        <end position="32"/>
    </location>
</feature>
<dbReference type="Proteomes" id="UP000724874">
    <property type="component" value="Unassembled WGS sequence"/>
</dbReference>
<feature type="compositionally biased region" description="Low complexity" evidence="1">
    <location>
        <begin position="167"/>
        <end position="179"/>
    </location>
</feature>
<feature type="compositionally biased region" description="Low complexity" evidence="1">
    <location>
        <begin position="81"/>
        <end position="95"/>
    </location>
</feature>
<gene>
    <name evidence="3" type="ORF">CPB84DRAFT_1841499</name>
</gene>
<dbReference type="AlphaFoldDB" id="A0A9P5P0V9"/>
<feature type="region of interest" description="Disordered" evidence="1">
    <location>
        <begin position="590"/>
        <end position="761"/>
    </location>
</feature>
<feature type="compositionally biased region" description="Low complexity" evidence="1">
    <location>
        <begin position="227"/>
        <end position="248"/>
    </location>
</feature>
<feature type="compositionally biased region" description="Low complexity" evidence="1">
    <location>
        <begin position="707"/>
        <end position="722"/>
    </location>
</feature>
<evidence type="ECO:0000256" key="2">
    <source>
        <dbReference type="SAM" id="Phobius"/>
    </source>
</evidence>
<feature type="compositionally biased region" description="Basic and acidic residues" evidence="1">
    <location>
        <begin position="382"/>
        <end position="394"/>
    </location>
</feature>
<feature type="compositionally biased region" description="Polar residues" evidence="1">
    <location>
        <begin position="520"/>
        <end position="529"/>
    </location>
</feature>
<feature type="compositionally biased region" description="Low complexity" evidence="1">
    <location>
        <begin position="359"/>
        <end position="369"/>
    </location>
</feature>
<organism evidence="3 4">
    <name type="scientific">Gymnopilus junonius</name>
    <name type="common">Spectacular rustgill mushroom</name>
    <name type="synonym">Gymnopilus spectabilis subsp. junonius</name>
    <dbReference type="NCBI Taxonomy" id="109634"/>
    <lineage>
        <taxon>Eukaryota</taxon>
        <taxon>Fungi</taxon>
        <taxon>Dikarya</taxon>
        <taxon>Basidiomycota</taxon>
        <taxon>Agaricomycotina</taxon>
        <taxon>Agaricomycetes</taxon>
        <taxon>Agaricomycetidae</taxon>
        <taxon>Agaricales</taxon>
        <taxon>Agaricineae</taxon>
        <taxon>Hymenogastraceae</taxon>
        <taxon>Gymnopilus</taxon>
    </lineage>
</organism>
<feature type="compositionally biased region" description="Polar residues" evidence="1">
    <location>
        <begin position="144"/>
        <end position="153"/>
    </location>
</feature>
<feature type="compositionally biased region" description="Basic and acidic residues" evidence="1">
    <location>
        <begin position="22"/>
        <end position="32"/>
    </location>
</feature>
<dbReference type="EMBL" id="JADNYJ010000002">
    <property type="protein sequence ID" value="KAF8913088.1"/>
    <property type="molecule type" value="Genomic_DNA"/>
</dbReference>
<evidence type="ECO:0000313" key="3">
    <source>
        <dbReference type="EMBL" id="KAF8913088.1"/>
    </source>
</evidence>
<feature type="region of interest" description="Disordered" evidence="1">
    <location>
        <begin position="48"/>
        <end position="369"/>
    </location>
</feature>
<keyword evidence="2" id="KW-1133">Transmembrane helix</keyword>
<comment type="caution">
    <text evidence="3">The sequence shown here is derived from an EMBL/GenBank/DDBJ whole genome shotgun (WGS) entry which is preliminary data.</text>
</comment>
<feature type="compositionally biased region" description="Polar residues" evidence="1">
    <location>
        <begin position="697"/>
        <end position="706"/>
    </location>
</feature>
<feature type="region of interest" description="Disordered" evidence="1">
    <location>
        <begin position="518"/>
        <end position="537"/>
    </location>
</feature>
<feature type="compositionally biased region" description="Polar residues" evidence="1">
    <location>
        <begin position="395"/>
        <end position="416"/>
    </location>
</feature>
<keyword evidence="4" id="KW-1185">Reference proteome</keyword>
<feature type="transmembrane region" description="Helical" evidence="2">
    <location>
        <begin position="434"/>
        <end position="456"/>
    </location>
</feature>
<keyword evidence="2" id="KW-0472">Membrane</keyword>
<dbReference type="OrthoDB" id="3195323at2759"/>
<protein>
    <submittedName>
        <fullName evidence="3">Uncharacterized protein</fullName>
    </submittedName>
</protein>